<dbReference type="Pfam" id="PF01128">
    <property type="entry name" value="IspD"/>
    <property type="match status" value="1"/>
</dbReference>
<dbReference type="NCBIfam" id="TIGR00453">
    <property type="entry name" value="ispD"/>
    <property type="match status" value="1"/>
</dbReference>
<comment type="pathway">
    <text evidence="1">Isoprenoid biosynthesis; isopentenyl diphosphate biosynthesis via DXP pathway; isopentenyl diphosphate from 1-deoxy-D-xylulose 5-phosphate: step 2/6.</text>
</comment>
<evidence type="ECO:0000256" key="1">
    <source>
        <dbReference type="ARBA" id="ARBA00004787"/>
    </source>
</evidence>
<dbReference type="PROSITE" id="PS01295">
    <property type="entry name" value="ISPD"/>
    <property type="match status" value="1"/>
</dbReference>
<dbReference type="EC" id="2.7.7.60" evidence="3"/>
<dbReference type="InterPro" id="IPR050088">
    <property type="entry name" value="IspD/TarI_cytidylyltransf_bact"/>
</dbReference>
<keyword evidence="8" id="KW-0732">Signal</keyword>
<dbReference type="SUPFAM" id="SSF53448">
    <property type="entry name" value="Nucleotide-diphospho-sugar transferases"/>
    <property type="match status" value="1"/>
</dbReference>
<dbReference type="FunFam" id="3.90.550.10:FF:000003">
    <property type="entry name" value="2-C-methyl-D-erythritol 4-phosphate cytidylyltransferase"/>
    <property type="match status" value="1"/>
</dbReference>
<evidence type="ECO:0000256" key="7">
    <source>
        <dbReference type="ARBA" id="ARBA00069967"/>
    </source>
</evidence>
<dbReference type="RefSeq" id="XP_009034896.1">
    <property type="nucleotide sequence ID" value="XM_009036648.1"/>
</dbReference>
<dbReference type="Proteomes" id="UP000002729">
    <property type="component" value="Unassembled WGS sequence"/>
</dbReference>
<protein>
    <recommendedName>
        <fullName evidence="7">2-C-methyl-D-erythritol 4-phosphate cytidylyltransferase, chloroplastic</fullName>
        <ecNumber evidence="3">2.7.7.60</ecNumber>
    </recommendedName>
</protein>
<dbReference type="UniPathway" id="UPA00056">
    <property type="reaction ID" value="UER00093"/>
</dbReference>
<proteinExistence type="inferred from homology"/>
<evidence type="ECO:0000313" key="9">
    <source>
        <dbReference type="EMBL" id="EGB10061.1"/>
    </source>
</evidence>
<dbReference type="OrthoDB" id="414267at2759"/>
<dbReference type="PANTHER" id="PTHR32125">
    <property type="entry name" value="2-C-METHYL-D-ERYTHRITOL 4-PHOSPHATE CYTIDYLYLTRANSFERASE, CHLOROPLASTIC"/>
    <property type="match status" value="1"/>
</dbReference>
<dbReference type="EMBL" id="GL833124">
    <property type="protein sequence ID" value="EGB10061.1"/>
    <property type="molecule type" value="Genomic_DNA"/>
</dbReference>
<dbReference type="GO" id="GO:0019288">
    <property type="term" value="P:isopentenyl diphosphate biosynthetic process, methylerythritol 4-phosphate pathway"/>
    <property type="evidence" value="ECO:0007669"/>
    <property type="project" value="UniProtKB-UniPathway"/>
</dbReference>
<keyword evidence="10" id="KW-1185">Reference proteome</keyword>
<dbReference type="CDD" id="cd02516">
    <property type="entry name" value="CDP-ME_synthetase"/>
    <property type="match status" value="1"/>
</dbReference>
<accession>F0Y453</accession>
<evidence type="ECO:0000256" key="4">
    <source>
        <dbReference type="ARBA" id="ARBA00022679"/>
    </source>
</evidence>
<keyword evidence="6" id="KW-0414">Isoprene biosynthesis</keyword>
<dbReference type="AlphaFoldDB" id="F0Y453"/>
<feature type="chain" id="PRO_5012067772" description="2-C-methyl-D-erythritol 4-phosphate cytidylyltransferase, chloroplastic" evidence="8">
    <location>
        <begin position="16"/>
        <end position="266"/>
    </location>
</feature>
<evidence type="ECO:0000256" key="5">
    <source>
        <dbReference type="ARBA" id="ARBA00022695"/>
    </source>
</evidence>
<sequence>MYCKLFALLIATCGAFVARSPLPAIAPRRCAARAAPTAAADVAVVLLAGGVGSRMKADRPKQRLAGKPVLYHSLDLFLGLEGVSSLVLVINEQYRGEFAPYAADGRVTFADPGAERQDSVRSGLDACPADAALVCIHDAARPLVTPEEIFKVIGDARDHGAAVLGVPVKATVKESDDGEFVLRTVDRSRLWEVHTPQVIKPALLREGFDKVAKEGLEVTDDVSIIEQLGLPVKLTLGEYTNLKVTTPDDMVVATQILDQRAAAAAN</sequence>
<dbReference type="eggNOG" id="ENOG502QUUE">
    <property type="taxonomic scope" value="Eukaryota"/>
</dbReference>
<dbReference type="InterPro" id="IPR029044">
    <property type="entry name" value="Nucleotide-diphossugar_trans"/>
</dbReference>
<evidence type="ECO:0000313" key="10">
    <source>
        <dbReference type="Proteomes" id="UP000002729"/>
    </source>
</evidence>
<dbReference type="PANTHER" id="PTHR32125:SF4">
    <property type="entry name" value="2-C-METHYL-D-ERYTHRITOL 4-PHOSPHATE CYTIDYLYLTRANSFERASE, CHLOROPLASTIC"/>
    <property type="match status" value="1"/>
</dbReference>
<dbReference type="InterPro" id="IPR001228">
    <property type="entry name" value="IspD"/>
</dbReference>
<feature type="signal peptide" evidence="8">
    <location>
        <begin position="1"/>
        <end position="15"/>
    </location>
</feature>
<dbReference type="InterPro" id="IPR018294">
    <property type="entry name" value="ISPD_synthase_CS"/>
</dbReference>
<evidence type="ECO:0000256" key="8">
    <source>
        <dbReference type="SAM" id="SignalP"/>
    </source>
</evidence>
<dbReference type="InterPro" id="IPR034683">
    <property type="entry name" value="IspD/TarI"/>
</dbReference>
<dbReference type="Gene3D" id="3.90.550.10">
    <property type="entry name" value="Spore Coat Polysaccharide Biosynthesis Protein SpsA, Chain A"/>
    <property type="match status" value="1"/>
</dbReference>
<dbReference type="InParanoid" id="F0Y453"/>
<evidence type="ECO:0000256" key="6">
    <source>
        <dbReference type="ARBA" id="ARBA00023229"/>
    </source>
</evidence>
<dbReference type="HAMAP" id="MF_00108">
    <property type="entry name" value="IspD"/>
    <property type="match status" value="1"/>
</dbReference>
<name>F0Y453_AURAN</name>
<dbReference type="OMA" id="TPMLIHA"/>
<keyword evidence="4" id="KW-0808">Transferase</keyword>
<dbReference type="GO" id="GO:0050518">
    <property type="term" value="F:2-C-methyl-D-erythritol 4-phosphate cytidylyltransferase activity"/>
    <property type="evidence" value="ECO:0007669"/>
    <property type="project" value="UniProtKB-EC"/>
</dbReference>
<keyword evidence="5" id="KW-0548">Nucleotidyltransferase</keyword>
<dbReference type="KEGG" id="aaf:AURANDRAFT_23670"/>
<evidence type="ECO:0000256" key="3">
    <source>
        <dbReference type="ARBA" id="ARBA00012526"/>
    </source>
</evidence>
<dbReference type="GeneID" id="20219793"/>
<evidence type="ECO:0000256" key="2">
    <source>
        <dbReference type="ARBA" id="ARBA00009789"/>
    </source>
</evidence>
<reference evidence="9 10" key="1">
    <citation type="journal article" date="2011" name="Proc. Natl. Acad. Sci. U.S.A.">
        <title>Niche of harmful alga Aureococcus anophagefferens revealed through ecogenomics.</title>
        <authorList>
            <person name="Gobler C.J."/>
            <person name="Berry D.L."/>
            <person name="Dyhrman S.T."/>
            <person name="Wilhelm S.W."/>
            <person name="Salamov A."/>
            <person name="Lobanov A.V."/>
            <person name="Zhang Y."/>
            <person name="Collier J.L."/>
            <person name="Wurch L.L."/>
            <person name="Kustka A.B."/>
            <person name="Dill B.D."/>
            <person name="Shah M."/>
            <person name="VerBerkmoes N.C."/>
            <person name="Kuo A."/>
            <person name="Terry A."/>
            <person name="Pangilinan J."/>
            <person name="Lindquist E.A."/>
            <person name="Lucas S."/>
            <person name="Paulsen I.T."/>
            <person name="Hattenrath-Lehmann T.K."/>
            <person name="Talmage S.C."/>
            <person name="Walker E.A."/>
            <person name="Koch F."/>
            <person name="Burson A.M."/>
            <person name="Marcoval M.A."/>
            <person name="Tang Y.Z."/>
            <person name="Lecleir G.R."/>
            <person name="Coyne K.J."/>
            <person name="Berg G.M."/>
            <person name="Bertrand E.M."/>
            <person name="Saito M.A."/>
            <person name="Gladyshev V.N."/>
            <person name="Grigoriev I.V."/>
        </authorList>
    </citation>
    <scope>NUCLEOTIDE SEQUENCE [LARGE SCALE GENOMIC DNA]</scope>
    <source>
        <strain evidence="10">CCMP 1984</strain>
    </source>
</reference>
<comment type="similarity">
    <text evidence="2">Belongs to the IspD/TarI cytidylyltransferase family. IspD subfamily.</text>
</comment>
<organism evidence="10">
    <name type="scientific">Aureococcus anophagefferens</name>
    <name type="common">Harmful bloom alga</name>
    <dbReference type="NCBI Taxonomy" id="44056"/>
    <lineage>
        <taxon>Eukaryota</taxon>
        <taxon>Sar</taxon>
        <taxon>Stramenopiles</taxon>
        <taxon>Ochrophyta</taxon>
        <taxon>Pelagophyceae</taxon>
        <taxon>Pelagomonadales</taxon>
        <taxon>Pelagomonadaceae</taxon>
        <taxon>Aureococcus</taxon>
    </lineage>
</organism>
<gene>
    <name evidence="9" type="ORF">AURANDRAFT_23670</name>
</gene>